<proteinExistence type="inferred from homology"/>
<evidence type="ECO:0000256" key="1">
    <source>
        <dbReference type="ARBA" id="ARBA00005964"/>
    </source>
</evidence>
<evidence type="ECO:0000313" key="5">
    <source>
        <dbReference type="EMBL" id="MBH8595513.1"/>
    </source>
</evidence>
<feature type="domain" description="Carboxylesterase type B" evidence="4">
    <location>
        <begin position="3"/>
        <end position="494"/>
    </location>
</feature>
<organism evidence="5 6">
    <name type="scientific">Thermoactinomyces intermedius</name>
    <dbReference type="NCBI Taxonomy" id="2024"/>
    <lineage>
        <taxon>Bacteria</taxon>
        <taxon>Bacillati</taxon>
        <taxon>Bacillota</taxon>
        <taxon>Bacilli</taxon>
        <taxon>Bacillales</taxon>
        <taxon>Thermoactinomycetaceae</taxon>
        <taxon>Thermoactinomyces</taxon>
    </lineage>
</organism>
<dbReference type="EC" id="3.1.1.-" evidence="3"/>
<dbReference type="PANTHER" id="PTHR11559">
    <property type="entry name" value="CARBOXYLESTERASE"/>
    <property type="match status" value="1"/>
</dbReference>
<evidence type="ECO:0000256" key="2">
    <source>
        <dbReference type="ARBA" id="ARBA00022801"/>
    </source>
</evidence>
<accession>A0A8I1DCH6</accession>
<dbReference type="InterPro" id="IPR002018">
    <property type="entry name" value="CarbesteraseB"/>
</dbReference>
<dbReference type="Gene3D" id="3.40.50.1820">
    <property type="entry name" value="alpha/beta hydrolase"/>
    <property type="match status" value="1"/>
</dbReference>
<dbReference type="Proteomes" id="UP000633619">
    <property type="component" value="Unassembled WGS sequence"/>
</dbReference>
<comment type="caution">
    <text evidence="5">The sequence shown here is derived from an EMBL/GenBank/DDBJ whole genome shotgun (WGS) entry which is preliminary data.</text>
</comment>
<dbReference type="AlphaFoldDB" id="A0A8I1DCH6"/>
<dbReference type="RefSeq" id="WP_181732161.1">
    <property type="nucleotide sequence ID" value="NZ_JACEIR010000005.1"/>
</dbReference>
<protein>
    <recommendedName>
        <fullName evidence="3">Carboxylic ester hydrolase</fullName>
        <ecNumber evidence="3">3.1.1.-</ecNumber>
    </recommendedName>
</protein>
<dbReference type="Pfam" id="PF00135">
    <property type="entry name" value="COesterase"/>
    <property type="match status" value="1"/>
</dbReference>
<dbReference type="GO" id="GO:0016787">
    <property type="term" value="F:hydrolase activity"/>
    <property type="evidence" value="ECO:0007669"/>
    <property type="project" value="UniProtKB-KW"/>
</dbReference>
<dbReference type="SUPFAM" id="SSF53474">
    <property type="entry name" value="alpha/beta-Hydrolases"/>
    <property type="match status" value="1"/>
</dbReference>
<dbReference type="EMBL" id="JAECVW010000004">
    <property type="protein sequence ID" value="MBH8595513.1"/>
    <property type="molecule type" value="Genomic_DNA"/>
</dbReference>
<sequence length="498" mass="55197">MNTLVETRLGKVQGGTDGEVCFWKGVPYAKPPVGKRRFQKPEPLEKWDGVWDATRFRSMVMQPSGTTFSTVLGEADHSVSEDGLYLNIWSPAADGKKRPVLFWIHGGAYQFGSGSSPWYDGAEFAKNGDVVVVTINYRLNVFGFLHLEDWFGDEFAASGNLGILDQVAALRWVKENISAFGGDPEQITIFGESAGAGSVGVLLSLPETKGLFQRAILQSGSGAILLRSPQTALDIADRILTKAGIRKGDRDRLLSIPAGELLEAAQSVHPGMIFGPVVDGTVLKTHPIKALDNGAAGDIPIIIGVTKDEYNLFTLTDPSWTTAGKEELMDRIEQEIGPVPEKVFPYYLSSGDPSQPVWQKLLRAMTYHIFTRGMLKTADAQIKQGGKVWVYRFDYETPLFDGRLKACHALEIPFVFHNLHQPGVDVFTGTHPKRELISRQMHEAWIAFARTGDPNGDHLPDAWLPFAQKDRPAMVFDTETRAEKHLFDREQELWESKA</sequence>
<comment type="similarity">
    <text evidence="1 3">Belongs to the type-B carboxylesterase/lipase family.</text>
</comment>
<gene>
    <name evidence="5" type="ORF">I8U20_09225</name>
</gene>
<evidence type="ECO:0000259" key="4">
    <source>
        <dbReference type="Pfam" id="PF00135"/>
    </source>
</evidence>
<dbReference type="InterPro" id="IPR029058">
    <property type="entry name" value="AB_hydrolase_fold"/>
</dbReference>
<evidence type="ECO:0000256" key="3">
    <source>
        <dbReference type="RuleBase" id="RU361235"/>
    </source>
</evidence>
<keyword evidence="6" id="KW-1185">Reference proteome</keyword>
<keyword evidence="2 3" id="KW-0378">Hydrolase</keyword>
<evidence type="ECO:0000313" key="6">
    <source>
        <dbReference type="Proteomes" id="UP000633619"/>
    </source>
</evidence>
<dbReference type="PROSITE" id="PS00122">
    <property type="entry name" value="CARBOXYLESTERASE_B_1"/>
    <property type="match status" value="1"/>
</dbReference>
<reference evidence="5 6" key="1">
    <citation type="submission" date="2020-12" db="EMBL/GenBank/DDBJ databases">
        <title>WGS of Thermoactinomyces spp.</title>
        <authorList>
            <person name="Cheng K."/>
        </authorList>
    </citation>
    <scope>NUCLEOTIDE SEQUENCE [LARGE SCALE GENOMIC DNA]</scope>
    <source>
        <strain evidence="6">CICC 10671\DSM 43846</strain>
    </source>
</reference>
<name>A0A8I1DCH6_THEIN</name>
<dbReference type="InterPro" id="IPR019826">
    <property type="entry name" value="Carboxylesterase_B_AS"/>
</dbReference>
<dbReference type="InterPro" id="IPR050309">
    <property type="entry name" value="Type-B_Carboxylest/Lipase"/>
</dbReference>